<dbReference type="Proteomes" id="UP001073227">
    <property type="component" value="Unassembled WGS sequence"/>
</dbReference>
<organism evidence="1 2">
    <name type="scientific">Hoeflea algicola</name>
    <dbReference type="NCBI Taxonomy" id="2983763"/>
    <lineage>
        <taxon>Bacteria</taxon>
        <taxon>Pseudomonadati</taxon>
        <taxon>Pseudomonadota</taxon>
        <taxon>Alphaproteobacteria</taxon>
        <taxon>Hyphomicrobiales</taxon>
        <taxon>Rhizobiaceae</taxon>
        <taxon>Hoeflea</taxon>
    </lineage>
</organism>
<dbReference type="RefSeq" id="WP_267656622.1">
    <property type="nucleotide sequence ID" value="NZ_JAOVZR010000004.1"/>
</dbReference>
<evidence type="ECO:0000313" key="1">
    <source>
        <dbReference type="EMBL" id="MCY0150883.1"/>
    </source>
</evidence>
<protein>
    <submittedName>
        <fullName evidence="1">Uncharacterized protein</fullName>
    </submittedName>
</protein>
<gene>
    <name evidence="1" type="ORF">OEG84_25085</name>
</gene>
<dbReference type="EMBL" id="JAOVZR010000004">
    <property type="protein sequence ID" value="MCY0150883.1"/>
    <property type="molecule type" value="Genomic_DNA"/>
</dbReference>
<name>A0ABT3ZGK9_9HYPH</name>
<proteinExistence type="predicted"/>
<keyword evidence="2" id="KW-1185">Reference proteome</keyword>
<reference evidence="1" key="1">
    <citation type="submission" date="2022-10" db="EMBL/GenBank/DDBJ databases">
        <title>Hoeflea sp. G2-23, isolated from marine algae.</title>
        <authorList>
            <person name="Kristyanto S."/>
            <person name="Kim J.M."/>
            <person name="Jeon C.O."/>
        </authorList>
    </citation>
    <scope>NUCLEOTIDE SEQUENCE</scope>
    <source>
        <strain evidence="1">G2-23</strain>
    </source>
</reference>
<comment type="caution">
    <text evidence="1">The sequence shown here is derived from an EMBL/GenBank/DDBJ whole genome shotgun (WGS) entry which is preliminary data.</text>
</comment>
<sequence>MQKPKLLSDNDAHDRLIDAVDGLPDPEHCETAHGRTAIATAKAALLAIQMGLLAASEKLKP</sequence>
<evidence type="ECO:0000313" key="2">
    <source>
        <dbReference type="Proteomes" id="UP001073227"/>
    </source>
</evidence>
<accession>A0ABT3ZGK9</accession>